<evidence type="ECO:0000313" key="1">
    <source>
        <dbReference type="EMBL" id="EZG82128.1"/>
    </source>
</evidence>
<name>A0A023BC39_GRENI</name>
<dbReference type="VEuPathDB" id="CryptoDB:GNI_017350"/>
<keyword evidence="2" id="KW-1185">Reference proteome</keyword>
<dbReference type="RefSeq" id="XP_011129034.1">
    <property type="nucleotide sequence ID" value="XM_011130732.1"/>
</dbReference>
<evidence type="ECO:0000313" key="2">
    <source>
        <dbReference type="Proteomes" id="UP000019763"/>
    </source>
</evidence>
<dbReference type="AlphaFoldDB" id="A0A023BC39"/>
<dbReference type="EMBL" id="AFNH02000126">
    <property type="protein sequence ID" value="EZG82128.1"/>
    <property type="molecule type" value="Genomic_DNA"/>
</dbReference>
<dbReference type="GeneID" id="22910898"/>
<accession>A0A023BC39</accession>
<protein>
    <submittedName>
        <fullName evidence="1">Uncharacterized protein</fullName>
    </submittedName>
</protein>
<reference evidence="1" key="1">
    <citation type="submission" date="2013-12" db="EMBL/GenBank/DDBJ databases">
        <authorList>
            <person name="Omoto C.K."/>
            <person name="Sibley D."/>
            <person name="Venepally P."/>
            <person name="Hadjithomas M."/>
            <person name="Karamycheva S."/>
            <person name="Brunk B."/>
            <person name="Roos D."/>
            <person name="Caler E."/>
            <person name="Lorenzi H."/>
        </authorList>
    </citation>
    <scope>NUCLEOTIDE SEQUENCE</scope>
</reference>
<sequence>MFHPPKGCGSDSVDCGTDIDCGKDTVDCGIDIDCGSVWPQYCCGVVICIVPPGRYRGPPNWPDAPSWFVAPSPGRTPSRDPNIIRICQCGSAGGSMVANNRDSLWLLPGAT</sequence>
<comment type="caution">
    <text evidence="1">The sequence shown here is derived from an EMBL/GenBank/DDBJ whole genome shotgun (WGS) entry which is preliminary data.</text>
</comment>
<dbReference type="Proteomes" id="UP000019763">
    <property type="component" value="Unassembled WGS sequence"/>
</dbReference>
<organism evidence="1 2">
    <name type="scientific">Gregarina niphandrodes</name>
    <name type="common">Septate eugregarine</name>
    <dbReference type="NCBI Taxonomy" id="110365"/>
    <lineage>
        <taxon>Eukaryota</taxon>
        <taxon>Sar</taxon>
        <taxon>Alveolata</taxon>
        <taxon>Apicomplexa</taxon>
        <taxon>Conoidasida</taxon>
        <taxon>Gregarinasina</taxon>
        <taxon>Eugregarinorida</taxon>
        <taxon>Gregarinidae</taxon>
        <taxon>Gregarina</taxon>
    </lineage>
</organism>
<proteinExistence type="predicted"/>
<gene>
    <name evidence="1" type="ORF">GNI_017350</name>
</gene>